<dbReference type="EMBL" id="VIEB01000476">
    <property type="protein sequence ID" value="TQD89533.1"/>
    <property type="molecule type" value="Genomic_DNA"/>
</dbReference>
<dbReference type="InterPro" id="IPR029472">
    <property type="entry name" value="Copia-like_N"/>
</dbReference>
<accession>A0A540LSP4</accession>
<proteinExistence type="predicted"/>
<evidence type="ECO:0000313" key="2">
    <source>
        <dbReference type="EMBL" id="TQD89533.1"/>
    </source>
</evidence>
<keyword evidence="3" id="KW-1185">Reference proteome</keyword>
<gene>
    <name evidence="2" type="ORF">C1H46_024932</name>
</gene>
<dbReference type="AlphaFoldDB" id="A0A540LSP4"/>
<comment type="caution">
    <text evidence="2">The sequence shown here is derived from an EMBL/GenBank/DDBJ whole genome shotgun (WGS) entry which is preliminary data.</text>
</comment>
<organism evidence="2 3">
    <name type="scientific">Malus baccata</name>
    <name type="common">Siberian crab apple</name>
    <name type="synonym">Pyrus baccata</name>
    <dbReference type="NCBI Taxonomy" id="106549"/>
    <lineage>
        <taxon>Eukaryota</taxon>
        <taxon>Viridiplantae</taxon>
        <taxon>Streptophyta</taxon>
        <taxon>Embryophyta</taxon>
        <taxon>Tracheophyta</taxon>
        <taxon>Spermatophyta</taxon>
        <taxon>Magnoliopsida</taxon>
        <taxon>eudicotyledons</taxon>
        <taxon>Gunneridae</taxon>
        <taxon>Pentapetalae</taxon>
        <taxon>rosids</taxon>
        <taxon>fabids</taxon>
        <taxon>Rosales</taxon>
        <taxon>Rosaceae</taxon>
        <taxon>Amygdaloideae</taxon>
        <taxon>Maleae</taxon>
        <taxon>Malus</taxon>
    </lineage>
</organism>
<evidence type="ECO:0000313" key="3">
    <source>
        <dbReference type="Proteomes" id="UP000315295"/>
    </source>
</evidence>
<dbReference type="Pfam" id="PF14244">
    <property type="entry name" value="Retrotran_gag_3"/>
    <property type="match status" value="1"/>
</dbReference>
<reference evidence="2 3" key="1">
    <citation type="journal article" date="2019" name="G3 (Bethesda)">
        <title>Sequencing of a Wild Apple (Malus baccata) Genome Unravels the Differences Between Cultivated and Wild Apple Species Regarding Disease Resistance and Cold Tolerance.</title>
        <authorList>
            <person name="Chen X."/>
        </authorList>
    </citation>
    <scope>NUCLEOTIDE SEQUENCE [LARGE SCALE GENOMIC DNA]</scope>
    <source>
        <strain evidence="3">cv. Shandingzi</strain>
        <tissue evidence="2">Leaves</tissue>
    </source>
</reference>
<feature type="domain" description="Retrotransposon Copia-like N-terminal" evidence="1">
    <location>
        <begin position="43"/>
        <end position="81"/>
    </location>
</feature>
<sequence length="100" mass="11110">MSIAINSVDSSSPVTSSGIHHLEDASNSSSIFLASITVQNIASMVPTKLNWQNYITWRNLFMPMLKRYKLFGFVNGDYVCPPVCLYDSSGSRITNPAYKI</sequence>
<protein>
    <recommendedName>
        <fullName evidence="1">Retrotransposon Copia-like N-terminal domain-containing protein</fullName>
    </recommendedName>
</protein>
<name>A0A540LSP4_MALBA</name>
<evidence type="ECO:0000259" key="1">
    <source>
        <dbReference type="Pfam" id="PF14244"/>
    </source>
</evidence>
<dbReference type="Proteomes" id="UP000315295">
    <property type="component" value="Unassembled WGS sequence"/>
</dbReference>